<evidence type="ECO:0000256" key="4">
    <source>
        <dbReference type="ARBA" id="ARBA00023136"/>
    </source>
</evidence>
<sequence length="814" mass="89944">MLSPSQAALSEFLGYSSIACWLGAQFPQVLENIRSNSCEGLALPFLANWLMGDISNLVGCILTHQLPFQTYLATYFVFVDCTLVGQYIYYSIRNPPSHVRARSLSRRMSVDRPASRYRTLSAVAASVAKAAALAAQHDDRSRSRSARLPDGYPDTSHSRVSRESDDGVDDSTLTALADSFHSEGGRRTRISWSSERHGTRGGSVGRIPSRGALPAALHMSASEVAESLIRGRSLQRDADADLDLSQEPEPRRRSSRRGASMVFFGIWALFGVGALAGSQRHLPLTSTTTHIGNVLAARGFRIPDHQTYSSLMVSDVPTTFEPVRNTDVYVSTSEPSYHQTLFQPSNERVLGRIFAWLCTTLYLTSRLPQIWKNYVRKSVQGLSMYLFVFAFLGNCFYVASIATSPNARLPPPASTDFIKESIPYLLGSGGTLLFDITIVMQSFIYAPKSRRRSSSVSIEEDRRLLDGDTLTRARYSSNELRASPERTLSRTLSAPHARPEPSPCQLRSLVLDYLSHQCYTRTARAFAEDSSVRHLDADGDEVMQPADGSSSLPGLSEEVLKQADQRAEIRQLLLSGKVDEATDLLNTHFPTVLNMTEAMEPPKTSSLTYVAPTSVDPAHLLLNLRIQAFIESCRTVPLKYPPAQTESPPPKSQKRSSQALHEDDPEARDQQTALLKNAQKLYALANHLPCVDDREKYVKELQNVLGILAYIVPEESSVARYLSQERREAVADQINSAILYRTGLEAVSRVELIARQASSFCSFSHDLHIPARSIPPSVKAALKMSVNSDKGQEVGCFGSSERYTHDRVADCAIV</sequence>
<dbReference type="InterPro" id="IPR024964">
    <property type="entry name" value="CTLH/CRA"/>
</dbReference>
<evidence type="ECO:0000313" key="11">
    <source>
        <dbReference type="Proteomes" id="UP000218334"/>
    </source>
</evidence>
<dbReference type="PANTHER" id="PTHR16201:SF34">
    <property type="entry name" value="LYSOSOMAL AMINO ACID TRANSPORTER 1"/>
    <property type="match status" value="1"/>
</dbReference>
<evidence type="ECO:0000256" key="5">
    <source>
        <dbReference type="ARBA" id="ARBA00038039"/>
    </source>
</evidence>
<evidence type="ECO:0000256" key="6">
    <source>
        <dbReference type="ARBA" id="ARBA00050768"/>
    </source>
</evidence>
<dbReference type="InterPro" id="IPR051415">
    <property type="entry name" value="LAAT-1"/>
</dbReference>
<evidence type="ECO:0000256" key="1">
    <source>
        <dbReference type="ARBA" id="ARBA00004141"/>
    </source>
</evidence>
<organism evidence="10 11">
    <name type="scientific">Armillaria solidipes</name>
    <dbReference type="NCBI Taxonomy" id="1076256"/>
    <lineage>
        <taxon>Eukaryota</taxon>
        <taxon>Fungi</taxon>
        <taxon>Dikarya</taxon>
        <taxon>Basidiomycota</taxon>
        <taxon>Agaricomycotina</taxon>
        <taxon>Agaricomycetes</taxon>
        <taxon>Agaricomycetidae</taxon>
        <taxon>Agaricales</taxon>
        <taxon>Marasmiineae</taxon>
        <taxon>Physalacriaceae</taxon>
        <taxon>Armillaria</taxon>
    </lineage>
</organism>
<comment type="similarity">
    <text evidence="5">Belongs to the laat-1 family.</text>
</comment>
<dbReference type="Pfam" id="PF04193">
    <property type="entry name" value="PQ-loop"/>
    <property type="match status" value="2"/>
</dbReference>
<comment type="subcellular location">
    <subcellularLocation>
        <location evidence="1">Membrane</location>
        <topology evidence="1">Multi-pass membrane protein</topology>
    </subcellularLocation>
</comment>
<evidence type="ECO:0000256" key="7">
    <source>
        <dbReference type="SAM" id="MobiDB-lite"/>
    </source>
</evidence>
<dbReference type="Gene3D" id="1.20.1280.290">
    <property type="match status" value="2"/>
</dbReference>
<dbReference type="STRING" id="1076256.A0A2H3C5I1"/>
<keyword evidence="3 8" id="KW-1133">Transmembrane helix</keyword>
<reference evidence="11" key="1">
    <citation type="journal article" date="2017" name="Nat. Ecol. Evol.">
        <title>Genome expansion and lineage-specific genetic innovations in the forest pathogenic fungi Armillaria.</title>
        <authorList>
            <person name="Sipos G."/>
            <person name="Prasanna A.N."/>
            <person name="Walter M.C."/>
            <person name="O'Connor E."/>
            <person name="Balint B."/>
            <person name="Krizsan K."/>
            <person name="Kiss B."/>
            <person name="Hess J."/>
            <person name="Varga T."/>
            <person name="Slot J."/>
            <person name="Riley R."/>
            <person name="Boka B."/>
            <person name="Rigling D."/>
            <person name="Barry K."/>
            <person name="Lee J."/>
            <person name="Mihaltcheva S."/>
            <person name="LaButti K."/>
            <person name="Lipzen A."/>
            <person name="Waldron R."/>
            <person name="Moloney N.M."/>
            <person name="Sperisen C."/>
            <person name="Kredics L."/>
            <person name="Vagvoelgyi C."/>
            <person name="Patrignani A."/>
            <person name="Fitzpatrick D."/>
            <person name="Nagy I."/>
            <person name="Doyle S."/>
            <person name="Anderson J.B."/>
            <person name="Grigoriev I.V."/>
            <person name="Gueldener U."/>
            <person name="Muensterkoetter M."/>
            <person name="Nagy L.G."/>
        </authorList>
    </citation>
    <scope>NUCLEOTIDE SEQUENCE [LARGE SCALE GENOMIC DNA]</scope>
    <source>
        <strain evidence="11">28-4</strain>
    </source>
</reference>
<dbReference type="GO" id="GO:0034488">
    <property type="term" value="P:basic amino acid transmembrane export from vacuole"/>
    <property type="evidence" value="ECO:0007669"/>
    <property type="project" value="TreeGrafter"/>
</dbReference>
<feature type="compositionally biased region" description="Basic and acidic residues" evidence="7">
    <location>
        <begin position="156"/>
        <end position="165"/>
    </location>
</feature>
<dbReference type="GO" id="GO:0000329">
    <property type="term" value="C:fungal-type vacuole membrane"/>
    <property type="evidence" value="ECO:0007669"/>
    <property type="project" value="TreeGrafter"/>
</dbReference>
<keyword evidence="11" id="KW-1185">Reference proteome</keyword>
<keyword evidence="4 8" id="KW-0472">Membrane</keyword>
<dbReference type="InterPro" id="IPR006594">
    <property type="entry name" value="LisH"/>
</dbReference>
<proteinExistence type="inferred from homology"/>
<evidence type="ECO:0000259" key="9">
    <source>
        <dbReference type="PROSITE" id="PS50897"/>
    </source>
</evidence>
<evidence type="ECO:0000256" key="3">
    <source>
        <dbReference type="ARBA" id="ARBA00022989"/>
    </source>
</evidence>
<feature type="region of interest" description="Disordered" evidence="7">
    <location>
        <begin position="135"/>
        <end position="210"/>
    </location>
</feature>
<keyword evidence="2 8" id="KW-0812">Transmembrane</keyword>
<evidence type="ECO:0000313" key="10">
    <source>
        <dbReference type="EMBL" id="PBK78331.1"/>
    </source>
</evidence>
<dbReference type="EMBL" id="KZ293415">
    <property type="protein sequence ID" value="PBK78331.1"/>
    <property type="molecule type" value="Genomic_DNA"/>
</dbReference>
<dbReference type="InterPro" id="IPR006603">
    <property type="entry name" value="PQ-loop_rpt"/>
</dbReference>
<dbReference type="Proteomes" id="UP000218334">
    <property type="component" value="Unassembled WGS sequence"/>
</dbReference>
<dbReference type="InterPro" id="IPR006595">
    <property type="entry name" value="CTLH_C"/>
</dbReference>
<protein>
    <recommendedName>
        <fullName evidence="9">CTLH domain-containing protein</fullName>
    </recommendedName>
</protein>
<evidence type="ECO:0000256" key="2">
    <source>
        <dbReference type="ARBA" id="ARBA00022692"/>
    </source>
</evidence>
<dbReference type="PROSITE" id="PS50896">
    <property type="entry name" value="LISH"/>
    <property type="match status" value="1"/>
</dbReference>
<feature type="region of interest" description="Disordered" evidence="7">
    <location>
        <begin position="475"/>
        <end position="502"/>
    </location>
</feature>
<dbReference type="InterPro" id="IPR013144">
    <property type="entry name" value="CRA_dom"/>
</dbReference>
<dbReference type="AlphaFoldDB" id="A0A2H3C5I1"/>
<dbReference type="Pfam" id="PF10607">
    <property type="entry name" value="CTLH"/>
    <property type="match status" value="1"/>
</dbReference>
<dbReference type="SMART" id="SM00679">
    <property type="entry name" value="CTNS"/>
    <property type="match status" value="2"/>
</dbReference>
<evidence type="ECO:0000256" key="8">
    <source>
        <dbReference type="SAM" id="Phobius"/>
    </source>
</evidence>
<dbReference type="FunFam" id="1.20.1280.290:FF:000009">
    <property type="entry name" value="PQ loop repeat family protein"/>
    <property type="match status" value="1"/>
</dbReference>
<dbReference type="SMART" id="SM00757">
    <property type="entry name" value="CRA"/>
    <property type="match status" value="1"/>
</dbReference>
<comment type="catalytic activity">
    <reaction evidence="6">
        <text>L-histidine(out) + L-arginine(in) = L-histidine(in) + L-arginine(out)</text>
        <dbReference type="Rhea" id="RHEA:71063"/>
        <dbReference type="ChEBI" id="CHEBI:32682"/>
        <dbReference type="ChEBI" id="CHEBI:57595"/>
    </reaction>
</comment>
<dbReference type="PANTHER" id="PTHR16201">
    <property type="entry name" value="SEVEN TRANSMEMBRANE PROTEIN 1-RELATED"/>
    <property type="match status" value="1"/>
</dbReference>
<gene>
    <name evidence="10" type="ORF">ARMSODRAFT_873009</name>
</gene>
<feature type="transmembrane region" description="Helical" evidence="8">
    <location>
        <begin position="379"/>
        <end position="402"/>
    </location>
</feature>
<feature type="transmembrane region" description="Helical" evidence="8">
    <location>
        <begin position="422"/>
        <end position="446"/>
    </location>
</feature>
<feature type="domain" description="CTLH" evidence="9">
    <location>
        <begin position="562"/>
        <end position="640"/>
    </location>
</feature>
<name>A0A2H3C5I1_9AGAR</name>
<feature type="region of interest" description="Disordered" evidence="7">
    <location>
        <begin position="640"/>
        <end position="668"/>
    </location>
</feature>
<feature type="transmembrane region" description="Helical" evidence="8">
    <location>
        <begin position="258"/>
        <end position="276"/>
    </location>
</feature>
<accession>A0A2H3C5I1</accession>
<dbReference type="PROSITE" id="PS50897">
    <property type="entry name" value="CTLH"/>
    <property type="match status" value="1"/>
</dbReference>
<dbReference type="GO" id="GO:0015174">
    <property type="term" value="F:basic amino acid transmembrane transporter activity"/>
    <property type="evidence" value="ECO:0007669"/>
    <property type="project" value="TreeGrafter"/>
</dbReference>